<accession>A0A378Q3C8</accession>
<reference evidence="1 2" key="1">
    <citation type="submission" date="2018-06" db="EMBL/GenBank/DDBJ databases">
        <authorList>
            <consortium name="Pathogen Informatics"/>
            <person name="Doyle S."/>
        </authorList>
    </citation>
    <scope>NUCLEOTIDE SEQUENCE [LARGE SCALE GENOMIC DNA]</scope>
    <source>
        <strain evidence="1 2">NCTC11091</strain>
    </source>
</reference>
<evidence type="ECO:0000313" key="1">
    <source>
        <dbReference type="EMBL" id="STY95202.1"/>
    </source>
</evidence>
<evidence type="ECO:0000313" key="2">
    <source>
        <dbReference type="Proteomes" id="UP000255193"/>
    </source>
</evidence>
<dbReference type="RefSeq" id="WP_067058650.1">
    <property type="nucleotide sequence ID" value="NZ_MXAO01000078.1"/>
</dbReference>
<proteinExistence type="predicted"/>
<dbReference type="Proteomes" id="UP000255193">
    <property type="component" value="Unassembled WGS sequence"/>
</dbReference>
<dbReference type="EMBL" id="UGQA01000001">
    <property type="protein sequence ID" value="STY95202.1"/>
    <property type="molecule type" value="Genomic_DNA"/>
</dbReference>
<name>A0A378Q3C8_9GAMM</name>
<dbReference type="AlphaFoldDB" id="A0A378Q3C8"/>
<sequence length="177" mass="20001">MRLEVVHPSDIQQFPRAEAGSLRDVASWLYDELLTSGYSLLPEDVEQIALDSVRLYASWARLDAEYQKDVALPLFMSLTLDTNLLADEWAIVYPVIRAHCDLLQARRMEGSQALGVQAFGLSSSEANQIYQIALEQMKKEAFCHAPFSVEVTGEPIRTKTTVGQSQLWSFTYPMVKR</sequence>
<organism evidence="1 2">
    <name type="scientific">Faucicola atlantae</name>
    <dbReference type="NCBI Taxonomy" id="34059"/>
    <lineage>
        <taxon>Bacteria</taxon>
        <taxon>Pseudomonadati</taxon>
        <taxon>Pseudomonadota</taxon>
        <taxon>Gammaproteobacteria</taxon>
        <taxon>Moraxellales</taxon>
        <taxon>Moraxellaceae</taxon>
        <taxon>Faucicola</taxon>
    </lineage>
</organism>
<gene>
    <name evidence="1" type="ORF">NCTC11091_00995</name>
</gene>
<protein>
    <submittedName>
        <fullName evidence="1">Uncharacterized protein</fullName>
    </submittedName>
</protein>